<sequence length="174" mass="19291">MRLGRAAVRELSLMPREKRLVSRARKNKPIRQVAAIPFRIGDDGKVEVLLVTSRTTRRFIVPKGWPMKRKSGKSTAVQEAREEAGVAGTPSGKAFGAYSYWKRLSDSFVQVNVKVYLLAVEKILADWEESGKRARAWLPPEDAASLVDEPDLAALVRSLSGRTEATMQKLLAAS</sequence>
<dbReference type="PANTHER" id="PTHR12629">
    <property type="entry name" value="DIPHOSPHOINOSITOL POLYPHOSPHATE PHOSPHOHYDROLASE"/>
    <property type="match status" value="1"/>
</dbReference>
<evidence type="ECO:0000256" key="1">
    <source>
        <dbReference type="ARBA" id="ARBA00001946"/>
    </source>
</evidence>
<dbReference type="Gene3D" id="3.90.79.10">
    <property type="entry name" value="Nucleoside Triphosphate Pyrophosphohydrolase"/>
    <property type="match status" value="1"/>
</dbReference>
<keyword evidence="4" id="KW-0460">Magnesium</keyword>
<dbReference type="EMBL" id="JBFOCI010000002">
    <property type="protein sequence ID" value="MEW9806477.1"/>
    <property type="molecule type" value="Genomic_DNA"/>
</dbReference>
<gene>
    <name evidence="6" type="ORF">ABUE31_10820</name>
</gene>
<evidence type="ECO:0000256" key="2">
    <source>
        <dbReference type="ARBA" id="ARBA00022723"/>
    </source>
</evidence>
<dbReference type="CDD" id="cd04666">
    <property type="entry name" value="NUDIX_DIPP2_like_Nudt4"/>
    <property type="match status" value="1"/>
</dbReference>
<reference evidence="6 7" key="1">
    <citation type="submission" date="2024-06" db="EMBL/GenBank/DDBJ databases">
        <authorList>
            <person name="Tuo L."/>
        </authorList>
    </citation>
    <scope>NUCLEOTIDE SEQUENCE [LARGE SCALE GENOMIC DNA]</scope>
    <source>
        <strain evidence="6 7">ZMM04-5</strain>
    </source>
</reference>
<keyword evidence="7" id="KW-1185">Reference proteome</keyword>
<dbReference type="Proteomes" id="UP001556196">
    <property type="component" value="Unassembled WGS sequence"/>
</dbReference>
<evidence type="ECO:0000256" key="3">
    <source>
        <dbReference type="ARBA" id="ARBA00022801"/>
    </source>
</evidence>
<evidence type="ECO:0000259" key="5">
    <source>
        <dbReference type="PROSITE" id="PS51462"/>
    </source>
</evidence>
<dbReference type="GO" id="GO:0016787">
    <property type="term" value="F:hydrolase activity"/>
    <property type="evidence" value="ECO:0007669"/>
    <property type="project" value="UniProtKB-KW"/>
</dbReference>
<keyword evidence="3 6" id="KW-0378">Hydrolase</keyword>
<organism evidence="6 7">
    <name type="scientific">Mesorhizobium marinum</name>
    <dbReference type="NCBI Taxonomy" id="3228790"/>
    <lineage>
        <taxon>Bacteria</taxon>
        <taxon>Pseudomonadati</taxon>
        <taxon>Pseudomonadota</taxon>
        <taxon>Alphaproteobacteria</taxon>
        <taxon>Hyphomicrobiales</taxon>
        <taxon>Phyllobacteriaceae</taxon>
        <taxon>Mesorhizobium</taxon>
    </lineage>
</organism>
<evidence type="ECO:0000313" key="7">
    <source>
        <dbReference type="Proteomes" id="UP001556196"/>
    </source>
</evidence>
<comment type="caution">
    <text evidence="6">The sequence shown here is derived from an EMBL/GenBank/DDBJ whole genome shotgun (WGS) entry which is preliminary data.</text>
</comment>
<accession>A0ABV3QZF9</accession>
<dbReference type="SUPFAM" id="SSF55811">
    <property type="entry name" value="Nudix"/>
    <property type="match status" value="1"/>
</dbReference>
<dbReference type="PROSITE" id="PS51462">
    <property type="entry name" value="NUDIX"/>
    <property type="match status" value="1"/>
</dbReference>
<evidence type="ECO:0000256" key="4">
    <source>
        <dbReference type="ARBA" id="ARBA00022842"/>
    </source>
</evidence>
<comment type="cofactor">
    <cofactor evidence="1">
        <name>Mg(2+)</name>
        <dbReference type="ChEBI" id="CHEBI:18420"/>
    </cofactor>
</comment>
<keyword evidence="2" id="KW-0479">Metal-binding</keyword>
<name>A0ABV3QZF9_9HYPH</name>
<dbReference type="InterPro" id="IPR047198">
    <property type="entry name" value="DDP-like_NUDIX"/>
</dbReference>
<proteinExistence type="predicted"/>
<dbReference type="InterPro" id="IPR015797">
    <property type="entry name" value="NUDIX_hydrolase-like_dom_sf"/>
</dbReference>
<evidence type="ECO:0000313" key="6">
    <source>
        <dbReference type="EMBL" id="MEW9806477.1"/>
    </source>
</evidence>
<dbReference type="InterPro" id="IPR000086">
    <property type="entry name" value="NUDIX_hydrolase_dom"/>
</dbReference>
<protein>
    <submittedName>
        <fullName evidence="6">NUDIX hydrolase</fullName>
    </submittedName>
</protein>
<dbReference type="Pfam" id="PF00293">
    <property type="entry name" value="NUDIX"/>
    <property type="match status" value="1"/>
</dbReference>
<feature type="domain" description="Nudix hydrolase" evidence="5">
    <location>
        <begin position="28"/>
        <end position="160"/>
    </location>
</feature>
<dbReference type="PANTHER" id="PTHR12629:SF0">
    <property type="entry name" value="DIPHOSPHOINOSITOL-POLYPHOSPHATE DIPHOSPHATASE"/>
    <property type="match status" value="1"/>
</dbReference>